<feature type="region of interest" description="Disordered" evidence="1">
    <location>
        <begin position="379"/>
        <end position="455"/>
    </location>
</feature>
<gene>
    <name evidence="3" type="ORF">mMyoMyo1_013486</name>
</gene>
<dbReference type="PANTHER" id="PTHR37358">
    <property type="entry name" value="MUCIN-20"/>
    <property type="match status" value="1"/>
</dbReference>
<organism evidence="3 4">
    <name type="scientific">Myotis myotis</name>
    <name type="common">Greater mouse-eared bat</name>
    <name type="synonym">Vespertilio myotis</name>
    <dbReference type="NCBI Taxonomy" id="51298"/>
    <lineage>
        <taxon>Eukaryota</taxon>
        <taxon>Metazoa</taxon>
        <taxon>Chordata</taxon>
        <taxon>Craniata</taxon>
        <taxon>Vertebrata</taxon>
        <taxon>Euteleostomi</taxon>
        <taxon>Mammalia</taxon>
        <taxon>Eutheria</taxon>
        <taxon>Laurasiatheria</taxon>
        <taxon>Chiroptera</taxon>
        <taxon>Yangochiroptera</taxon>
        <taxon>Vespertilionidae</taxon>
        <taxon>Myotis</taxon>
    </lineage>
</organism>
<proteinExistence type="predicted"/>
<protein>
    <submittedName>
        <fullName evidence="3">Mucin 20, cell surface associated</fullName>
    </submittedName>
</protein>
<feature type="region of interest" description="Disordered" evidence="1">
    <location>
        <begin position="273"/>
        <end position="319"/>
    </location>
</feature>
<feature type="compositionally biased region" description="Polar residues" evidence="1">
    <location>
        <begin position="277"/>
        <end position="308"/>
    </location>
</feature>
<dbReference type="OrthoDB" id="9451599at2759"/>
<dbReference type="VEuPathDB" id="HostDB:GeneID_118676416"/>
<feature type="signal peptide" evidence="2">
    <location>
        <begin position="1"/>
        <end position="18"/>
    </location>
</feature>
<name>A0A7J7ZZJ0_MYOMY</name>
<feature type="compositionally biased region" description="Polar residues" evidence="1">
    <location>
        <begin position="414"/>
        <end position="436"/>
    </location>
</feature>
<keyword evidence="4" id="KW-1185">Reference proteome</keyword>
<comment type="caution">
    <text evidence="3">The sequence shown here is derived from an EMBL/GenBank/DDBJ whole genome shotgun (WGS) entry which is preliminary data.</text>
</comment>
<evidence type="ECO:0000256" key="1">
    <source>
        <dbReference type="SAM" id="MobiDB-lite"/>
    </source>
</evidence>
<sequence>MGSLWALALPLFFCCWEAGAPGSSAGANTQGPSPLVTMNHTEVPAVTLGFNTSLEGASETTDLAQAYVPSHTPLETLTLGTQTFDKTLLPASTISEAKIRETQTVSPATETRALTKITPSKSMSVITISVETSATSDSPSGTGMTTVETVTDSDLVEAVFDTLCTDDSSEEDERITMDALTWAHTSAEARALALESNSAPDITSQAQEPDITVPPKALVAYKITNIEATNCNIIEIEETAIIAGTSDVDHSPTGGKTPAIPETSALPDFTKAKSHLTRTTTPSEALSADSTTESVETPHTANSLTGETTAAKATAPSGTLVTASMNPLEETSAPSVETTSHAEVLGAVTISTEAGSTVGRATSSAESSAMGYSLSDVATIKESTRSETSTTDSTTRGPIPTSRGPLPSVHLAAANSSQETDITLAKTTASPKSSRIASMAGGKSPVATPITARTTGVTTGGDEGFLLLRLSVASPEDLTDPRAAERLMHQLRHELHAYLLPIQVSLLRVRRD</sequence>
<evidence type="ECO:0000313" key="3">
    <source>
        <dbReference type="EMBL" id="KAF6379469.1"/>
    </source>
</evidence>
<reference evidence="3 4" key="1">
    <citation type="journal article" date="2020" name="Nature">
        <title>Six reference-quality genomes reveal evolution of bat adaptations.</title>
        <authorList>
            <person name="Jebb D."/>
            <person name="Huang Z."/>
            <person name="Pippel M."/>
            <person name="Hughes G.M."/>
            <person name="Lavrichenko K."/>
            <person name="Devanna P."/>
            <person name="Winkler S."/>
            <person name="Jermiin L.S."/>
            <person name="Skirmuntt E.C."/>
            <person name="Katzourakis A."/>
            <person name="Burkitt-Gray L."/>
            <person name="Ray D.A."/>
            <person name="Sullivan K.A.M."/>
            <person name="Roscito J.G."/>
            <person name="Kirilenko B.M."/>
            <person name="Davalos L.M."/>
            <person name="Corthals A.P."/>
            <person name="Power M.L."/>
            <person name="Jones G."/>
            <person name="Ransome R.D."/>
            <person name="Dechmann D.K.N."/>
            <person name="Locatelli A.G."/>
            <person name="Puechmaille S.J."/>
            <person name="Fedrigo O."/>
            <person name="Jarvis E.D."/>
            <person name="Hiller M."/>
            <person name="Vernes S.C."/>
            <person name="Myers E.W."/>
            <person name="Teeling E.C."/>
        </authorList>
    </citation>
    <scope>NUCLEOTIDE SEQUENCE [LARGE SCALE GENOMIC DNA]</scope>
    <source>
        <strain evidence="3">MMyoMyo1</strain>
        <tissue evidence="3">Flight muscle</tissue>
    </source>
</reference>
<dbReference type="InterPro" id="IPR034551">
    <property type="entry name" value="MUC20"/>
</dbReference>
<dbReference type="Proteomes" id="UP000527355">
    <property type="component" value="Unassembled WGS sequence"/>
</dbReference>
<dbReference type="PANTHER" id="PTHR37358:SF1">
    <property type="entry name" value="MUCIN-20"/>
    <property type="match status" value="1"/>
</dbReference>
<dbReference type="GO" id="GO:0048012">
    <property type="term" value="P:hepatocyte growth factor receptor signaling pathway"/>
    <property type="evidence" value="ECO:0007669"/>
    <property type="project" value="InterPro"/>
</dbReference>
<feature type="compositionally biased region" description="Low complexity" evidence="1">
    <location>
        <begin position="386"/>
        <end position="396"/>
    </location>
</feature>
<keyword evidence="2" id="KW-0732">Signal</keyword>
<evidence type="ECO:0000256" key="2">
    <source>
        <dbReference type="SAM" id="SignalP"/>
    </source>
</evidence>
<dbReference type="AlphaFoldDB" id="A0A7J7ZZJ0"/>
<evidence type="ECO:0000313" key="4">
    <source>
        <dbReference type="Proteomes" id="UP000527355"/>
    </source>
</evidence>
<dbReference type="EMBL" id="JABWUV010000002">
    <property type="protein sequence ID" value="KAF6379469.1"/>
    <property type="molecule type" value="Genomic_DNA"/>
</dbReference>
<accession>A0A7J7ZZJ0</accession>
<feature type="chain" id="PRO_5029782361" evidence="2">
    <location>
        <begin position="19"/>
        <end position="512"/>
    </location>
</feature>